<reference evidence="1 2" key="1">
    <citation type="submission" date="2023-07" db="EMBL/GenBank/DDBJ databases">
        <title>Closed genome sequence of Methanimicrococcus sp. Es2.</title>
        <authorList>
            <person name="Protasov E."/>
            <person name="Platt K."/>
            <person name="Reeh H."/>
            <person name="Poehlein A."/>
            <person name="Daniel R."/>
            <person name="Brune A."/>
        </authorList>
    </citation>
    <scope>NUCLEOTIDE SEQUENCE [LARGE SCALE GENOMIC DNA]</scope>
    <source>
        <strain evidence="1 2">Es2</strain>
    </source>
</reference>
<accession>A0AA96V9M5</accession>
<organism evidence="1 2">
    <name type="scientific">Methanimicrococcus stummii</name>
    <dbReference type="NCBI Taxonomy" id="3028294"/>
    <lineage>
        <taxon>Archaea</taxon>
        <taxon>Methanobacteriati</taxon>
        <taxon>Methanobacteriota</taxon>
        <taxon>Stenosarchaea group</taxon>
        <taxon>Methanomicrobia</taxon>
        <taxon>Methanosarcinales</taxon>
        <taxon>Methanosarcinaceae</taxon>
        <taxon>Methanimicrococcus</taxon>
    </lineage>
</organism>
<protein>
    <submittedName>
        <fullName evidence="1">Uncharacterized protein</fullName>
    </submittedName>
</protein>
<keyword evidence="2" id="KW-1185">Reference proteome</keyword>
<gene>
    <name evidence="1" type="ORF">MmiEs2_06210</name>
</gene>
<sequence length="75" mass="9262">MQLLQMLNKSQSKESDERHKYLYPFFSVRLDFTTIFDLKMNYYSKPVYSRFCCLNLRIESIHKYHNYPFHSNLKN</sequence>
<dbReference type="AlphaFoldDB" id="A0AA96V9M5"/>
<proteinExistence type="predicted"/>
<name>A0AA96V9M5_9EURY</name>
<dbReference type="Proteomes" id="UP001302662">
    <property type="component" value="Chromosome"/>
</dbReference>
<evidence type="ECO:0000313" key="2">
    <source>
        <dbReference type="Proteomes" id="UP001302662"/>
    </source>
</evidence>
<dbReference type="EMBL" id="CP131062">
    <property type="protein sequence ID" value="WNY28436.1"/>
    <property type="molecule type" value="Genomic_DNA"/>
</dbReference>
<evidence type="ECO:0000313" key="1">
    <source>
        <dbReference type="EMBL" id="WNY28436.1"/>
    </source>
</evidence>
<dbReference type="KEGG" id="mees:MmiEs2_06210"/>